<evidence type="ECO:0000313" key="6">
    <source>
        <dbReference type="Proteomes" id="UP000177565"/>
    </source>
</evidence>
<evidence type="ECO:0000313" key="5">
    <source>
        <dbReference type="EMBL" id="OHA26132.1"/>
    </source>
</evidence>
<accession>A0A1G2MSY3</accession>
<dbReference type="InterPro" id="IPR012337">
    <property type="entry name" value="RNaseH-like_sf"/>
</dbReference>
<comment type="caution">
    <text evidence="5">The sequence shown here is derived from an EMBL/GenBank/DDBJ whole genome shotgun (WGS) entry which is preliminary data.</text>
</comment>
<sequence length="193" mass="21708">MLGLPSTIIVFDTEYTSWEGAQERGWSGPNEYKEIVEMGAVRVETETPEFKELDSLQLLVKPVKNPKLSEYFTNLMGITQEAVDIRGMSLAEAVKKFYTWSSTDTLYCWGFDGHLIGDNCKLIGTPFSFPLQRFKDVRELFSAHGIKTNKYMSSTIVEAFGVKKTKAGHNGLDDARTIVDGLRLLAARVDRKV</sequence>
<dbReference type="EMBL" id="MHRQ01000026">
    <property type="protein sequence ID" value="OHA26132.1"/>
    <property type="molecule type" value="Genomic_DNA"/>
</dbReference>
<keyword evidence="2" id="KW-0378">Hydrolase</keyword>
<dbReference type="InterPro" id="IPR036397">
    <property type="entry name" value="RNaseH_sf"/>
</dbReference>
<dbReference type="CDD" id="cd06133">
    <property type="entry name" value="ERI-1_3'hExo_like"/>
    <property type="match status" value="1"/>
</dbReference>
<dbReference type="SMART" id="SM00479">
    <property type="entry name" value="EXOIII"/>
    <property type="match status" value="1"/>
</dbReference>
<gene>
    <name evidence="5" type="ORF">A3C06_03905</name>
</gene>
<keyword evidence="1" id="KW-0540">Nuclease</keyword>
<dbReference type="Proteomes" id="UP000177565">
    <property type="component" value="Unassembled WGS sequence"/>
</dbReference>
<name>A0A1G2MSY3_9BACT</name>
<proteinExistence type="predicted"/>
<feature type="domain" description="Exonuclease" evidence="4">
    <location>
        <begin position="7"/>
        <end position="191"/>
    </location>
</feature>
<evidence type="ECO:0000256" key="3">
    <source>
        <dbReference type="ARBA" id="ARBA00022839"/>
    </source>
</evidence>
<evidence type="ECO:0000256" key="2">
    <source>
        <dbReference type="ARBA" id="ARBA00022801"/>
    </source>
</evidence>
<dbReference type="SUPFAM" id="SSF53098">
    <property type="entry name" value="Ribonuclease H-like"/>
    <property type="match status" value="1"/>
</dbReference>
<keyword evidence="3" id="KW-0269">Exonuclease</keyword>
<protein>
    <recommendedName>
        <fullName evidence="4">Exonuclease domain-containing protein</fullName>
    </recommendedName>
</protein>
<evidence type="ECO:0000256" key="1">
    <source>
        <dbReference type="ARBA" id="ARBA00022722"/>
    </source>
</evidence>
<dbReference type="AlphaFoldDB" id="A0A1G2MSY3"/>
<organism evidence="5 6">
    <name type="scientific">Candidatus Taylorbacteria bacterium RIFCSPHIGHO2_02_FULL_46_13</name>
    <dbReference type="NCBI Taxonomy" id="1802312"/>
    <lineage>
        <taxon>Bacteria</taxon>
        <taxon>Candidatus Tayloriibacteriota</taxon>
    </lineage>
</organism>
<dbReference type="InterPro" id="IPR051274">
    <property type="entry name" value="3-5_Exoribonuclease"/>
</dbReference>
<dbReference type="Gene3D" id="3.30.420.10">
    <property type="entry name" value="Ribonuclease H-like superfamily/Ribonuclease H"/>
    <property type="match status" value="1"/>
</dbReference>
<dbReference type="Pfam" id="PF00929">
    <property type="entry name" value="RNase_T"/>
    <property type="match status" value="1"/>
</dbReference>
<dbReference type="STRING" id="1802312.A3C06_03905"/>
<dbReference type="GO" id="GO:0000175">
    <property type="term" value="F:3'-5'-RNA exonuclease activity"/>
    <property type="evidence" value="ECO:0007669"/>
    <property type="project" value="InterPro"/>
</dbReference>
<reference evidence="5 6" key="1">
    <citation type="journal article" date="2016" name="Nat. Commun.">
        <title>Thousands of microbial genomes shed light on interconnected biogeochemical processes in an aquifer system.</title>
        <authorList>
            <person name="Anantharaman K."/>
            <person name="Brown C.T."/>
            <person name="Hug L.A."/>
            <person name="Sharon I."/>
            <person name="Castelle C.J."/>
            <person name="Probst A.J."/>
            <person name="Thomas B.C."/>
            <person name="Singh A."/>
            <person name="Wilkins M.J."/>
            <person name="Karaoz U."/>
            <person name="Brodie E.L."/>
            <person name="Williams K.H."/>
            <person name="Hubbard S.S."/>
            <person name="Banfield J.F."/>
        </authorList>
    </citation>
    <scope>NUCLEOTIDE SEQUENCE [LARGE SCALE GENOMIC DNA]</scope>
</reference>
<dbReference type="GO" id="GO:0003676">
    <property type="term" value="F:nucleic acid binding"/>
    <property type="evidence" value="ECO:0007669"/>
    <property type="project" value="InterPro"/>
</dbReference>
<evidence type="ECO:0000259" key="4">
    <source>
        <dbReference type="SMART" id="SM00479"/>
    </source>
</evidence>
<dbReference type="PANTHER" id="PTHR23044">
    <property type="entry name" value="3'-5' EXONUCLEASE ERI1-RELATED"/>
    <property type="match status" value="1"/>
</dbReference>
<dbReference type="PANTHER" id="PTHR23044:SF61">
    <property type="entry name" value="3'-5' EXORIBONUCLEASE 1-RELATED"/>
    <property type="match status" value="1"/>
</dbReference>
<dbReference type="InterPro" id="IPR013520">
    <property type="entry name" value="Ribonucl_H"/>
</dbReference>
<dbReference type="InterPro" id="IPR047201">
    <property type="entry name" value="ERI-1_3'hExo-like"/>
</dbReference>